<protein>
    <submittedName>
        <fullName evidence="10">(pine wood nematode) hypothetical protein</fullName>
    </submittedName>
    <submittedName>
        <fullName evidence="14">MFS domain-containing protein</fullName>
    </submittedName>
</protein>
<evidence type="ECO:0000256" key="6">
    <source>
        <dbReference type="ARBA" id="ARBA00023136"/>
    </source>
</evidence>
<accession>A0A1I7S3W8</accession>
<evidence type="ECO:0000256" key="1">
    <source>
        <dbReference type="ARBA" id="ARBA00004141"/>
    </source>
</evidence>
<dbReference type="GO" id="GO:0006820">
    <property type="term" value="P:monoatomic anion transport"/>
    <property type="evidence" value="ECO:0007669"/>
    <property type="project" value="TreeGrafter"/>
</dbReference>
<feature type="signal peptide" evidence="8">
    <location>
        <begin position="1"/>
        <end position="31"/>
    </location>
</feature>
<dbReference type="InterPro" id="IPR011701">
    <property type="entry name" value="MFS"/>
</dbReference>
<feature type="transmembrane region" description="Helical" evidence="7">
    <location>
        <begin position="217"/>
        <end position="234"/>
    </location>
</feature>
<dbReference type="GO" id="GO:0015293">
    <property type="term" value="F:symporter activity"/>
    <property type="evidence" value="ECO:0007669"/>
    <property type="project" value="UniProtKB-KW"/>
</dbReference>
<evidence type="ECO:0000256" key="3">
    <source>
        <dbReference type="ARBA" id="ARBA00022692"/>
    </source>
</evidence>
<dbReference type="PANTHER" id="PTHR11662:SF405">
    <property type="entry name" value="PROTEIN CBG12249"/>
    <property type="match status" value="1"/>
</dbReference>
<name>A0A1I7S3W8_BURXY</name>
<dbReference type="Gene3D" id="1.20.1250.20">
    <property type="entry name" value="MFS general substrate transporter like domains"/>
    <property type="match status" value="2"/>
</dbReference>
<proteinExistence type="predicted"/>
<gene>
    <name evidence="10" type="ORF">BXYJ_LOCUS9503</name>
</gene>
<dbReference type="PANTHER" id="PTHR11662">
    <property type="entry name" value="SOLUTE CARRIER FAMILY 17"/>
    <property type="match status" value="1"/>
</dbReference>
<keyword evidence="8" id="KW-0732">Signal</keyword>
<dbReference type="Proteomes" id="UP000659654">
    <property type="component" value="Unassembled WGS sequence"/>
</dbReference>
<dbReference type="eggNOG" id="KOG2532">
    <property type="taxonomic scope" value="Eukaryota"/>
</dbReference>
<evidence type="ECO:0000313" key="13">
    <source>
        <dbReference type="Proteomes" id="UP000659654"/>
    </source>
</evidence>
<dbReference type="Proteomes" id="UP000095284">
    <property type="component" value="Unplaced"/>
</dbReference>
<dbReference type="InterPro" id="IPR036259">
    <property type="entry name" value="MFS_trans_sf"/>
</dbReference>
<feature type="domain" description="Major facilitator superfamily (MFS) profile" evidence="9">
    <location>
        <begin position="18"/>
        <end position="475"/>
    </location>
</feature>
<feature type="transmembrane region" description="Helical" evidence="7">
    <location>
        <begin position="185"/>
        <end position="205"/>
    </location>
</feature>
<feature type="transmembrane region" description="Helical" evidence="7">
    <location>
        <begin position="148"/>
        <end position="173"/>
    </location>
</feature>
<dbReference type="Proteomes" id="UP000582659">
    <property type="component" value="Unassembled WGS sequence"/>
</dbReference>
<evidence type="ECO:0000256" key="8">
    <source>
        <dbReference type="SAM" id="SignalP"/>
    </source>
</evidence>
<reference evidence="11" key="2">
    <citation type="submission" date="2020-08" db="EMBL/GenBank/DDBJ databases">
        <authorList>
            <person name="Kikuchi T."/>
        </authorList>
    </citation>
    <scope>NUCLEOTIDE SEQUENCE</scope>
    <source>
        <strain evidence="10">Ka4C1</strain>
    </source>
</reference>
<dbReference type="EMBL" id="CAJFDI010000004">
    <property type="protein sequence ID" value="CAD5226958.1"/>
    <property type="molecule type" value="Genomic_DNA"/>
</dbReference>
<sequence length="504" mass="56270">MTSRSNAFFHPCSHRMHLVLLLMLGWAITSYQRTNLGMTMTCMVNSTAVTMIQHQNVDYKKHNHVNRCFVNQTTSDGIPANNYGGELLWSPRMQNLLFSSSFWGCMLSNIPAGYISDRFSPRNALFLAVLIMSISTFSIPFITEFFGFIGVFIARFIYGIGDGFVLPTANWIISRWVPRNELSQAGSLFTSGFQIAGIVGVPISAAFCDSSVKWPGVFYLCGLMGILWCVIFLLTGKDSPQKSKVISRTEKAYLVENIADHRQVKGHAKIKQPWREMFTSVPLLACLYSSFCFHVFLMFIASYTPSFFKEVYYLKTMDNGIYSALPHLGQMLTKILWGVFIDHLKIRGKISQTTSVRVSQSFSCILVGIVMLIVRYNMDCEKVKLVGALYIMMGLALGPATSGFFTSLLSLAPLHTGTLTSMSMLVGSFGMIACPWIVDMFRVDGTPEEWQTIMLIISLLIISSGFIFGTMASGEAQNWAVPKASEMDVIEAKQPLNELQESII</sequence>
<feature type="chain" id="PRO_5035359726" evidence="8">
    <location>
        <begin position="32"/>
        <end position="504"/>
    </location>
</feature>
<dbReference type="SMR" id="A0A1I7S3W8"/>
<feature type="transmembrane region" description="Helical" evidence="7">
    <location>
        <begin position="361"/>
        <end position="378"/>
    </location>
</feature>
<keyword evidence="5 7" id="KW-1133">Transmembrane helix</keyword>
<feature type="transmembrane region" description="Helical" evidence="7">
    <location>
        <begin position="124"/>
        <end position="142"/>
    </location>
</feature>
<dbReference type="PROSITE" id="PS50850">
    <property type="entry name" value="MFS"/>
    <property type="match status" value="1"/>
</dbReference>
<dbReference type="Pfam" id="PF07690">
    <property type="entry name" value="MFS_1"/>
    <property type="match status" value="1"/>
</dbReference>
<evidence type="ECO:0000313" key="14">
    <source>
        <dbReference type="WBParaSite" id="BXY_0770000.1"/>
    </source>
</evidence>
<dbReference type="SUPFAM" id="SSF103473">
    <property type="entry name" value="MFS general substrate transporter"/>
    <property type="match status" value="1"/>
</dbReference>
<keyword evidence="13" id="KW-1185">Reference proteome</keyword>
<evidence type="ECO:0000256" key="5">
    <source>
        <dbReference type="ARBA" id="ARBA00022989"/>
    </source>
</evidence>
<dbReference type="GO" id="GO:0016020">
    <property type="term" value="C:membrane"/>
    <property type="evidence" value="ECO:0007669"/>
    <property type="project" value="UniProtKB-SubCell"/>
</dbReference>
<dbReference type="InterPro" id="IPR020846">
    <property type="entry name" value="MFS_dom"/>
</dbReference>
<evidence type="ECO:0000313" key="12">
    <source>
        <dbReference type="Proteomes" id="UP000095284"/>
    </source>
</evidence>
<dbReference type="FunFam" id="1.20.1250.20:FF:000003">
    <property type="entry name" value="Solute carrier family 17 member 3"/>
    <property type="match status" value="1"/>
</dbReference>
<keyword evidence="3 7" id="KW-0812">Transmembrane</keyword>
<feature type="transmembrane region" description="Helical" evidence="7">
    <location>
        <begin position="419"/>
        <end position="438"/>
    </location>
</feature>
<keyword evidence="2" id="KW-0813">Transport</keyword>
<feature type="transmembrane region" description="Helical" evidence="7">
    <location>
        <begin position="450"/>
        <end position="469"/>
    </location>
</feature>
<dbReference type="WBParaSite" id="BXY_0770000.1">
    <property type="protein sequence ID" value="BXY_0770000.1"/>
    <property type="gene ID" value="BXY_0770000"/>
</dbReference>
<keyword evidence="4" id="KW-0769">Symport</keyword>
<evidence type="ECO:0000259" key="9">
    <source>
        <dbReference type="PROSITE" id="PS50850"/>
    </source>
</evidence>
<evidence type="ECO:0000313" key="11">
    <source>
        <dbReference type="EMBL" id="CAG9116540.1"/>
    </source>
</evidence>
<keyword evidence="6 7" id="KW-0472">Membrane</keyword>
<dbReference type="InterPro" id="IPR050382">
    <property type="entry name" value="MFS_Na/Anion_cotransporter"/>
</dbReference>
<evidence type="ECO:0000256" key="7">
    <source>
        <dbReference type="SAM" id="Phobius"/>
    </source>
</evidence>
<organism evidence="12 14">
    <name type="scientific">Bursaphelenchus xylophilus</name>
    <name type="common">Pinewood nematode worm</name>
    <name type="synonym">Aphelenchoides xylophilus</name>
    <dbReference type="NCBI Taxonomy" id="6326"/>
    <lineage>
        <taxon>Eukaryota</taxon>
        <taxon>Metazoa</taxon>
        <taxon>Ecdysozoa</taxon>
        <taxon>Nematoda</taxon>
        <taxon>Chromadorea</taxon>
        <taxon>Rhabditida</taxon>
        <taxon>Tylenchina</taxon>
        <taxon>Tylenchomorpha</taxon>
        <taxon>Aphelenchoidea</taxon>
        <taxon>Aphelenchoididae</taxon>
        <taxon>Bursaphelenchus</taxon>
    </lineage>
</organism>
<evidence type="ECO:0000256" key="4">
    <source>
        <dbReference type="ARBA" id="ARBA00022847"/>
    </source>
</evidence>
<feature type="transmembrane region" description="Helical" evidence="7">
    <location>
        <begin position="281"/>
        <end position="301"/>
    </location>
</feature>
<dbReference type="EMBL" id="CAJFCV020000004">
    <property type="protein sequence ID" value="CAG9116540.1"/>
    <property type="molecule type" value="Genomic_DNA"/>
</dbReference>
<dbReference type="AlphaFoldDB" id="A0A1I7S3W8"/>
<dbReference type="OrthoDB" id="2985014at2759"/>
<comment type="subcellular location">
    <subcellularLocation>
        <location evidence="1">Membrane</location>
        <topology evidence="1">Multi-pass membrane protein</topology>
    </subcellularLocation>
</comment>
<reference evidence="14" key="1">
    <citation type="submission" date="2016-11" db="UniProtKB">
        <authorList>
            <consortium name="WormBaseParasite"/>
        </authorList>
    </citation>
    <scope>IDENTIFICATION</scope>
</reference>
<evidence type="ECO:0000256" key="2">
    <source>
        <dbReference type="ARBA" id="ARBA00022448"/>
    </source>
</evidence>
<evidence type="ECO:0000313" key="10">
    <source>
        <dbReference type="EMBL" id="CAD5226958.1"/>
    </source>
</evidence>
<feature type="transmembrane region" description="Helical" evidence="7">
    <location>
        <begin position="321"/>
        <end position="340"/>
    </location>
</feature>
<feature type="transmembrane region" description="Helical" evidence="7">
    <location>
        <begin position="390"/>
        <end position="412"/>
    </location>
</feature>